<keyword evidence="9 11" id="KW-0472">Membrane</keyword>
<evidence type="ECO:0000256" key="11">
    <source>
        <dbReference type="PROSITE-ProRule" id="PRU01360"/>
    </source>
</evidence>
<evidence type="ECO:0000256" key="3">
    <source>
        <dbReference type="ARBA" id="ARBA00022452"/>
    </source>
</evidence>
<organism evidence="15 16">
    <name type="scientific">Alistipes putredinis</name>
    <dbReference type="NCBI Taxonomy" id="28117"/>
    <lineage>
        <taxon>Bacteria</taxon>
        <taxon>Pseudomonadati</taxon>
        <taxon>Bacteroidota</taxon>
        <taxon>Bacteroidia</taxon>
        <taxon>Bacteroidales</taxon>
        <taxon>Rikenellaceae</taxon>
        <taxon>Alistipes</taxon>
    </lineage>
</organism>
<keyword evidence="3 11" id="KW-1134">Transmembrane beta strand</keyword>
<evidence type="ECO:0000259" key="13">
    <source>
        <dbReference type="Pfam" id="PF00593"/>
    </source>
</evidence>
<evidence type="ECO:0000256" key="12">
    <source>
        <dbReference type="RuleBase" id="RU003357"/>
    </source>
</evidence>
<dbReference type="SUPFAM" id="SSF56935">
    <property type="entry name" value="Porins"/>
    <property type="match status" value="1"/>
</dbReference>
<dbReference type="Gene3D" id="2.40.170.20">
    <property type="entry name" value="TonB-dependent receptor, beta-barrel domain"/>
    <property type="match status" value="1"/>
</dbReference>
<evidence type="ECO:0000256" key="2">
    <source>
        <dbReference type="ARBA" id="ARBA00022448"/>
    </source>
</evidence>
<dbReference type="GO" id="GO:0009279">
    <property type="term" value="C:cell outer membrane"/>
    <property type="evidence" value="ECO:0007669"/>
    <property type="project" value="UniProtKB-SubCell"/>
</dbReference>
<evidence type="ECO:0000313" key="15">
    <source>
        <dbReference type="EMBL" id="OKY96863.1"/>
    </source>
</evidence>
<comment type="caution">
    <text evidence="15">The sequence shown here is derived from an EMBL/GenBank/DDBJ whole genome shotgun (WGS) entry which is preliminary data.</text>
</comment>
<dbReference type="InterPro" id="IPR036942">
    <property type="entry name" value="Beta-barrel_TonB_sf"/>
</dbReference>
<dbReference type="Pfam" id="PF07715">
    <property type="entry name" value="Plug"/>
    <property type="match status" value="1"/>
</dbReference>
<dbReference type="PANTHER" id="PTHR32552">
    <property type="entry name" value="FERRICHROME IRON RECEPTOR-RELATED"/>
    <property type="match status" value="1"/>
</dbReference>
<keyword evidence="7" id="KW-0406">Ion transport</keyword>
<evidence type="ECO:0000259" key="14">
    <source>
        <dbReference type="Pfam" id="PF07715"/>
    </source>
</evidence>
<accession>A0A1Q6FDC1</accession>
<keyword evidence="2 11" id="KW-0813">Transport</keyword>
<keyword evidence="6" id="KW-0408">Iron</keyword>
<sequence>MSVCAAPALPEDSTPVLADSVIQVEDIQVTAIKQGLNLRNQPVTASVIGRTDLERRHVAALKEVSQVVPNFHTPDYGSRMTSSIYIRGLGARIDQPVMGLNIDNIPYLNKDAYDFDLTDIERIEVLRGPQSTLFGRNTMGGVINVYTLSPFTFEGVRLGMEYGSGNTQKYRISTYYKTSERVGFSVGAYYSKTDGFFKNLYTGEKCDWERSGGGRFKVQYRNLHGLRIDNTFSFVKLEQGGYPYAYAETGQIAYNDPSDYRRTNFNDGLTIRYEGEKFSVASITSYQYLDDRMNLDQDFLPLSYFTLTQARREHAVTEDLVFRSPDDKAYRWLLGAFGFYRHTTMHAPVLFKEDGIRNLILDRFEPQGIHAEWGEDTFLLDSRFRTPDYGAALYHESTYDAGRWRFTAGLRVDFEASKLHYRSYAEATYTTQTPDGTSYPHAILVDQPGTLKQSFTEILPKISVLYRMGSSRRNTLYATVSKGYKAGGFNTQMFSDVLQQQVMKQMGFGSLYDVADVVTYKPEKSWNYEVGAHLSTPSHKVQADLALFYIDCRDQQLTVFPEGQITGRLMTNAGRTRSFGGEASLLATLWRNLDLQVAYGYTRATFVKFDTGKADYAGNFIPYAPQHTLYAGASYTLRTGWNWLEYVIFRVAANGAGRIYWNEANTFSQPFYALLEASIRFEHRHWAVDVWGRNLTDTRYDTFYFMSIGNSFLQRGRPRTFGVSLSITL</sequence>
<comment type="similarity">
    <text evidence="11 12">Belongs to the TonB-dependent receptor family.</text>
</comment>
<keyword evidence="8 12" id="KW-0798">TonB box</keyword>
<keyword evidence="10 11" id="KW-0998">Cell outer membrane</keyword>
<evidence type="ECO:0000256" key="10">
    <source>
        <dbReference type="ARBA" id="ARBA00023237"/>
    </source>
</evidence>
<evidence type="ECO:0000256" key="6">
    <source>
        <dbReference type="ARBA" id="ARBA00023004"/>
    </source>
</evidence>
<gene>
    <name evidence="15" type="ORF">BHV66_00840</name>
</gene>
<dbReference type="PROSITE" id="PS52016">
    <property type="entry name" value="TONB_DEPENDENT_REC_3"/>
    <property type="match status" value="1"/>
</dbReference>
<dbReference type="InterPro" id="IPR039426">
    <property type="entry name" value="TonB-dep_rcpt-like"/>
</dbReference>
<dbReference type="AlphaFoldDB" id="A0A1Q6FDC1"/>
<evidence type="ECO:0000313" key="16">
    <source>
        <dbReference type="Proteomes" id="UP000187417"/>
    </source>
</evidence>
<proteinExistence type="inferred from homology"/>
<dbReference type="InterPro" id="IPR012910">
    <property type="entry name" value="Plug_dom"/>
</dbReference>
<keyword evidence="5 11" id="KW-0812">Transmembrane</keyword>
<protein>
    <recommendedName>
        <fullName evidence="17">TonB-dependent receptor</fullName>
    </recommendedName>
</protein>
<evidence type="ECO:0000256" key="9">
    <source>
        <dbReference type="ARBA" id="ARBA00023136"/>
    </source>
</evidence>
<evidence type="ECO:0000256" key="8">
    <source>
        <dbReference type="ARBA" id="ARBA00023077"/>
    </source>
</evidence>
<evidence type="ECO:0000256" key="4">
    <source>
        <dbReference type="ARBA" id="ARBA00022496"/>
    </source>
</evidence>
<comment type="subcellular location">
    <subcellularLocation>
        <location evidence="1 11">Cell outer membrane</location>
        <topology evidence="1 11">Multi-pass membrane protein</topology>
    </subcellularLocation>
</comment>
<dbReference type="PANTHER" id="PTHR32552:SF81">
    <property type="entry name" value="TONB-DEPENDENT OUTER MEMBRANE RECEPTOR"/>
    <property type="match status" value="1"/>
</dbReference>
<name>A0A1Q6FDC1_9BACT</name>
<dbReference type="GO" id="GO:0006826">
    <property type="term" value="P:iron ion transport"/>
    <property type="evidence" value="ECO:0007669"/>
    <property type="project" value="UniProtKB-KW"/>
</dbReference>
<dbReference type="EMBL" id="MNQH01000001">
    <property type="protein sequence ID" value="OKY96863.1"/>
    <property type="molecule type" value="Genomic_DNA"/>
</dbReference>
<dbReference type="STRING" id="28117.BHV66_00840"/>
<dbReference type="Pfam" id="PF00593">
    <property type="entry name" value="TonB_dep_Rec_b-barrel"/>
    <property type="match status" value="1"/>
</dbReference>
<dbReference type="InterPro" id="IPR000531">
    <property type="entry name" value="Beta-barrel_TonB"/>
</dbReference>
<keyword evidence="4" id="KW-0410">Iron transport</keyword>
<feature type="domain" description="TonB-dependent receptor plug" evidence="14">
    <location>
        <begin position="38"/>
        <end position="142"/>
    </location>
</feature>
<reference evidence="15 16" key="1">
    <citation type="journal article" date="2016" name="Nat. Biotechnol.">
        <title>Measurement of bacterial replication rates in microbial communities.</title>
        <authorList>
            <person name="Brown C.T."/>
            <person name="Olm M.R."/>
            <person name="Thomas B.C."/>
            <person name="Banfield J.F."/>
        </authorList>
    </citation>
    <scope>NUCLEOTIDE SEQUENCE [LARGE SCALE GENOMIC DNA]</scope>
    <source>
        <strain evidence="15">CAG:67_53_122</strain>
    </source>
</reference>
<evidence type="ECO:0008006" key="17">
    <source>
        <dbReference type="Google" id="ProtNLM"/>
    </source>
</evidence>
<evidence type="ECO:0000256" key="1">
    <source>
        <dbReference type="ARBA" id="ARBA00004571"/>
    </source>
</evidence>
<evidence type="ECO:0000256" key="7">
    <source>
        <dbReference type="ARBA" id="ARBA00023065"/>
    </source>
</evidence>
<dbReference type="Proteomes" id="UP000187417">
    <property type="component" value="Unassembled WGS sequence"/>
</dbReference>
<evidence type="ECO:0000256" key="5">
    <source>
        <dbReference type="ARBA" id="ARBA00022692"/>
    </source>
</evidence>
<feature type="domain" description="TonB-dependent receptor-like beta-barrel" evidence="13">
    <location>
        <begin position="381"/>
        <end position="695"/>
    </location>
</feature>